<dbReference type="InterPro" id="IPR010809">
    <property type="entry name" value="FliD_C"/>
</dbReference>
<comment type="similarity">
    <text evidence="1 5">Belongs to the FliD family.</text>
</comment>
<protein>
    <recommendedName>
        <fullName evidence="5">Flagellar hook-associated protein 2</fullName>
        <shortName evidence="5">HAP2</shortName>
    </recommendedName>
    <alternativeName>
        <fullName evidence="5">Flagellar cap protein</fullName>
    </alternativeName>
</protein>
<dbReference type="Pfam" id="PF02465">
    <property type="entry name" value="FliD_N"/>
    <property type="match status" value="1"/>
</dbReference>
<dbReference type="RefSeq" id="WP_248210924.1">
    <property type="nucleotide sequence ID" value="NZ_JALNMH010000014.1"/>
</dbReference>
<evidence type="ECO:0000313" key="8">
    <source>
        <dbReference type="EMBL" id="MCK7595158.1"/>
    </source>
</evidence>
<gene>
    <name evidence="8" type="primary">fliD</name>
    <name evidence="8" type="ORF">M0G41_15955</name>
</gene>
<keyword evidence="8" id="KW-0282">Flagellum</keyword>
<evidence type="ECO:0000256" key="2">
    <source>
        <dbReference type="ARBA" id="ARBA00011255"/>
    </source>
</evidence>
<dbReference type="Proteomes" id="UP001431449">
    <property type="component" value="Unassembled WGS sequence"/>
</dbReference>
<evidence type="ECO:0000313" key="9">
    <source>
        <dbReference type="Proteomes" id="UP001431449"/>
    </source>
</evidence>
<accession>A0ABT0GKV6</accession>
<comment type="subunit">
    <text evidence="2 5">Homopentamer.</text>
</comment>
<keyword evidence="9" id="KW-1185">Reference proteome</keyword>
<keyword evidence="3 5" id="KW-0175">Coiled coil</keyword>
<evidence type="ECO:0000256" key="1">
    <source>
        <dbReference type="ARBA" id="ARBA00009764"/>
    </source>
</evidence>
<dbReference type="PANTHER" id="PTHR30288">
    <property type="entry name" value="FLAGELLAR CAP/ASSEMBLY PROTEIN FLID"/>
    <property type="match status" value="1"/>
</dbReference>
<comment type="function">
    <text evidence="5">Required for morphogenesis and for the elongation of the flagellar filament by facilitating polymerization of the flagellin monomers at the tip of growing filament. Forms a capping structure, which prevents flagellin subunits (transported through the central channel of the flagellum) from leaking out without polymerization at the distal end.</text>
</comment>
<keyword evidence="4 5" id="KW-0975">Bacterial flagellum</keyword>
<name>A0ABT0GKV6_9GAMM</name>
<dbReference type="PANTHER" id="PTHR30288:SF0">
    <property type="entry name" value="FLAGELLAR HOOK-ASSOCIATED PROTEIN 2"/>
    <property type="match status" value="1"/>
</dbReference>
<feature type="domain" description="Flagellar hook-associated protein 2 N-terminal" evidence="6">
    <location>
        <begin position="11"/>
        <end position="110"/>
    </location>
</feature>
<feature type="domain" description="Flagellar hook-associated protein 2 C-terminal" evidence="7">
    <location>
        <begin position="224"/>
        <end position="444"/>
    </location>
</feature>
<organism evidence="8 9">
    <name type="scientific">Pseudomarimonas salicorniae</name>
    <dbReference type="NCBI Taxonomy" id="2933270"/>
    <lineage>
        <taxon>Bacteria</taxon>
        <taxon>Pseudomonadati</taxon>
        <taxon>Pseudomonadota</taxon>
        <taxon>Gammaproteobacteria</taxon>
        <taxon>Lysobacterales</taxon>
        <taxon>Lysobacteraceae</taxon>
        <taxon>Pseudomarimonas</taxon>
    </lineage>
</organism>
<evidence type="ECO:0000256" key="5">
    <source>
        <dbReference type="RuleBase" id="RU362066"/>
    </source>
</evidence>
<dbReference type="Pfam" id="PF07195">
    <property type="entry name" value="FliD_C"/>
    <property type="match status" value="1"/>
</dbReference>
<evidence type="ECO:0000259" key="6">
    <source>
        <dbReference type="Pfam" id="PF02465"/>
    </source>
</evidence>
<keyword evidence="8" id="KW-0969">Cilium</keyword>
<evidence type="ECO:0000256" key="3">
    <source>
        <dbReference type="ARBA" id="ARBA00023054"/>
    </source>
</evidence>
<sequence length="461" mass="47466">MALVTNVGLGSGLDIGNLVKQLVDAERAAPSAALNRREARTKAQISAVGQVNSAFATLQTAVDKLRAGTAFEARKVSSGDAERLTATIRSGQTPALGSYTIEIQSLATAQKLQSDPTVVTAADTALGTGTLSFTVDGESFDVVVSESNSDIYALASAINSAASGKVQAAVVRGDDGFSLSLTSGSLGSEGEISIEQTAGGSSLSAFTFDPDAPAPGTLTEQTAAADAVFFVDGVQRTASRNVIEDVIDGLELTLRKAEVGQSFSLSVSEDRSGAQAAVQGFVTAYNAALGTLRKVSAYDPDNNTAQALNGDAFVRSAGSQLRNFISDAFRAASAAGVDLGIDTAVDGSLTFNASTFSASLAANPDALISIYSGENAALTSGFSSYLDSVIGPQGILTLRSDSLQRALSDVSSDRDALERRLLGVEERYRKQFIALDSLVAQLNNTSQFLAQQLSALAPSNG</sequence>
<proteinExistence type="inferred from homology"/>
<evidence type="ECO:0000256" key="4">
    <source>
        <dbReference type="ARBA" id="ARBA00023143"/>
    </source>
</evidence>
<reference evidence="8" key="1">
    <citation type="submission" date="2022-04" db="EMBL/GenBank/DDBJ databases">
        <title>Lysobacter sp. CAU 1642 isolated from sea sand.</title>
        <authorList>
            <person name="Kim W."/>
        </authorList>
    </citation>
    <scope>NUCLEOTIDE SEQUENCE</scope>
    <source>
        <strain evidence="8">CAU 1642</strain>
    </source>
</reference>
<feature type="coiled-coil region" evidence="5">
    <location>
        <begin position="400"/>
        <end position="427"/>
    </location>
</feature>
<comment type="caution">
    <text evidence="8">The sequence shown here is derived from an EMBL/GenBank/DDBJ whole genome shotgun (WGS) entry which is preliminary data.</text>
</comment>
<evidence type="ECO:0000259" key="7">
    <source>
        <dbReference type="Pfam" id="PF07195"/>
    </source>
</evidence>
<dbReference type="EMBL" id="JALNMH010000014">
    <property type="protein sequence ID" value="MCK7595158.1"/>
    <property type="molecule type" value="Genomic_DNA"/>
</dbReference>
<dbReference type="InterPro" id="IPR003481">
    <property type="entry name" value="FliD_N"/>
</dbReference>
<dbReference type="InterPro" id="IPR040026">
    <property type="entry name" value="FliD"/>
</dbReference>
<keyword evidence="8" id="KW-0966">Cell projection</keyword>
<keyword evidence="5" id="KW-0964">Secreted</keyword>
<comment type="subcellular location">
    <subcellularLocation>
        <location evidence="5">Secreted</location>
    </subcellularLocation>
    <subcellularLocation>
        <location evidence="5">Bacterial flagellum</location>
    </subcellularLocation>
</comment>